<keyword evidence="1" id="KW-0472">Membrane</keyword>
<evidence type="ECO:0008006" key="4">
    <source>
        <dbReference type="Google" id="ProtNLM"/>
    </source>
</evidence>
<reference evidence="2 3" key="1">
    <citation type="journal article" date="2016" name="BMC Genomics">
        <title>Comparative genomics reveals Cyclospora cayetanensis possesses coccidia-like metabolism and invasion components but unique surface antigens.</title>
        <authorList>
            <person name="Liu S."/>
            <person name="Wang L."/>
            <person name="Zheng H."/>
            <person name="Xu Z."/>
            <person name="Roellig D.M."/>
            <person name="Li N."/>
            <person name="Frace M.A."/>
            <person name="Tang K."/>
            <person name="Arrowood M.J."/>
            <person name="Moss D.M."/>
            <person name="Zhang L."/>
            <person name="Feng Y."/>
            <person name="Xiao L."/>
        </authorList>
    </citation>
    <scope>NUCLEOTIDE SEQUENCE [LARGE SCALE GENOMIC DNA]</scope>
    <source>
        <strain evidence="2 3">CHN_HEN01</strain>
    </source>
</reference>
<dbReference type="AlphaFoldDB" id="A0A1D3CTL0"/>
<comment type="caution">
    <text evidence="2">The sequence shown here is derived from an EMBL/GenBank/DDBJ whole genome shotgun (WGS) entry which is preliminary data.</text>
</comment>
<keyword evidence="1" id="KW-0812">Transmembrane</keyword>
<evidence type="ECO:0000313" key="3">
    <source>
        <dbReference type="Proteomes" id="UP000095192"/>
    </source>
</evidence>
<feature type="transmembrane region" description="Helical" evidence="1">
    <location>
        <begin position="80"/>
        <end position="100"/>
    </location>
</feature>
<accession>A0A1D3CTL0</accession>
<keyword evidence="3" id="KW-1185">Reference proteome</keyword>
<evidence type="ECO:0000256" key="1">
    <source>
        <dbReference type="SAM" id="Phobius"/>
    </source>
</evidence>
<dbReference type="VEuPathDB" id="ToxoDB:LOC34621139"/>
<dbReference type="VEuPathDB" id="ToxoDB:cyc_04632"/>
<feature type="transmembrane region" description="Helical" evidence="1">
    <location>
        <begin position="112"/>
        <end position="131"/>
    </location>
</feature>
<sequence>MLSVMKNALVTGASKEDVSIRKRELDWFSRNCWIIASQATVIAGFAFSQLSRPGLALRGHEGFSDLAVAIRRLRNDQDRILRQFITCLVCFVLSSFAAVCETGRQGRASVKVEAALLFVSLALAAVAWRSISLFYHAAAAGGGVTGIEGVYSRVGDLDAIVAED</sequence>
<dbReference type="EMBL" id="JROU02002014">
    <property type="protein sequence ID" value="OEH74540.1"/>
    <property type="molecule type" value="Genomic_DNA"/>
</dbReference>
<name>A0A1D3CTL0_9EIME</name>
<dbReference type="InParanoid" id="A0A1D3CTL0"/>
<dbReference type="Proteomes" id="UP000095192">
    <property type="component" value="Unassembled WGS sequence"/>
</dbReference>
<organism evidence="2 3">
    <name type="scientific">Cyclospora cayetanensis</name>
    <dbReference type="NCBI Taxonomy" id="88456"/>
    <lineage>
        <taxon>Eukaryota</taxon>
        <taxon>Sar</taxon>
        <taxon>Alveolata</taxon>
        <taxon>Apicomplexa</taxon>
        <taxon>Conoidasida</taxon>
        <taxon>Coccidia</taxon>
        <taxon>Eucoccidiorida</taxon>
        <taxon>Eimeriorina</taxon>
        <taxon>Eimeriidae</taxon>
        <taxon>Cyclospora</taxon>
    </lineage>
</organism>
<keyword evidence="1" id="KW-1133">Transmembrane helix</keyword>
<protein>
    <recommendedName>
        <fullName evidence="4">Transmembrane protein</fullName>
    </recommendedName>
</protein>
<gene>
    <name evidence="2" type="ORF">cyc_04632</name>
</gene>
<evidence type="ECO:0000313" key="2">
    <source>
        <dbReference type="EMBL" id="OEH74540.1"/>
    </source>
</evidence>
<proteinExistence type="predicted"/>